<feature type="region of interest" description="Disordered" evidence="1">
    <location>
        <begin position="23"/>
        <end position="119"/>
    </location>
</feature>
<comment type="caution">
    <text evidence="2">The sequence shown here is derived from an EMBL/GenBank/DDBJ whole genome shotgun (WGS) entry which is preliminary data.</text>
</comment>
<proteinExistence type="predicted"/>
<feature type="compositionally biased region" description="Polar residues" evidence="1">
    <location>
        <begin position="85"/>
        <end position="104"/>
    </location>
</feature>
<sequence>MPISLPTDPSLGQDPIKQVKRIFAALPHEADESGSSASATLDGEQKINRTEAPAEVPFAHSPARSRRQRGASSISVQANRRGRPSTAQRTRPTKASSSILTQSTETRKPSTGPRRSTRLADVRLKELDAVAPMDASKATRKMTLKTVQRKTPKELEKLGCFSPTARRRGRPRKATTPAA</sequence>
<evidence type="ECO:0000313" key="2">
    <source>
        <dbReference type="EMBL" id="KAF7502186.1"/>
    </source>
</evidence>
<name>A0A8H7A7Z3_9EURO</name>
<feature type="compositionally biased region" description="Basic residues" evidence="1">
    <location>
        <begin position="139"/>
        <end position="150"/>
    </location>
</feature>
<dbReference type="Proteomes" id="UP000606974">
    <property type="component" value="Unassembled WGS sequence"/>
</dbReference>
<feature type="region of interest" description="Disordered" evidence="1">
    <location>
        <begin position="139"/>
        <end position="179"/>
    </location>
</feature>
<keyword evidence="3" id="KW-1185">Reference proteome</keyword>
<reference evidence="2" key="1">
    <citation type="submission" date="2020-02" db="EMBL/GenBank/DDBJ databases">
        <authorList>
            <person name="Palmer J.M."/>
        </authorList>
    </citation>
    <scope>NUCLEOTIDE SEQUENCE</scope>
    <source>
        <strain evidence="2">EPUS1.4</strain>
        <tissue evidence="2">Thallus</tissue>
    </source>
</reference>
<evidence type="ECO:0000256" key="1">
    <source>
        <dbReference type="SAM" id="MobiDB-lite"/>
    </source>
</evidence>
<evidence type="ECO:0000313" key="3">
    <source>
        <dbReference type="Proteomes" id="UP000606974"/>
    </source>
</evidence>
<accession>A0A8H7A7Z3</accession>
<dbReference type="AlphaFoldDB" id="A0A8H7A7Z3"/>
<gene>
    <name evidence="2" type="ORF">GJ744_006766</name>
</gene>
<dbReference type="EMBL" id="JAACFV010000305">
    <property type="protein sequence ID" value="KAF7502186.1"/>
    <property type="molecule type" value="Genomic_DNA"/>
</dbReference>
<organism evidence="2 3">
    <name type="scientific">Endocarpon pusillum</name>
    <dbReference type="NCBI Taxonomy" id="364733"/>
    <lineage>
        <taxon>Eukaryota</taxon>
        <taxon>Fungi</taxon>
        <taxon>Dikarya</taxon>
        <taxon>Ascomycota</taxon>
        <taxon>Pezizomycotina</taxon>
        <taxon>Eurotiomycetes</taxon>
        <taxon>Chaetothyriomycetidae</taxon>
        <taxon>Verrucariales</taxon>
        <taxon>Verrucariaceae</taxon>
        <taxon>Endocarpon</taxon>
    </lineage>
</organism>
<protein>
    <submittedName>
        <fullName evidence="2">Uncharacterized protein</fullName>
    </submittedName>
</protein>